<evidence type="ECO:0000313" key="1">
    <source>
        <dbReference type="EMBL" id="MCG2579072.1"/>
    </source>
</evidence>
<dbReference type="InterPro" id="IPR035923">
    <property type="entry name" value="TT1751-like_sf"/>
</dbReference>
<accession>A0ABS9K7D3</accession>
<keyword evidence="2" id="KW-1185">Reference proteome</keyword>
<gene>
    <name evidence="1" type="ORF">LZ012_18935</name>
</gene>
<protein>
    <submittedName>
        <fullName evidence="1">DUF302 domain-containing protein</fullName>
    </submittedName>
</protein>
<dbReference type="Gene3D" id="3.30.310.70">
    <property type="entry name" value="TT1751-like domain"/>
    <property type="match status" value="1"/>
</dbReference>
<dbReference type="SUPFAM" id="SSF103247">
    <property type="entry name" value="TT1751-like"/>
    <property type="match status" value="1"/>
</dbReference>
<evidence type="ECO:0000313" key="2">
    <source>
        <dbReference type="Proteomes" id="UP001165384"/>
    </source>
</evidence>
<comment type="caution">
    <text evidence="1">The sequence shown here is derived from an EMBL/GenBank/DDBJ whole genome shotgun (WGS) entry which is preliminary data.</text>
</comment>
<dbReference type="EMBL" id="JAKLTN010000008">
    <property type="protein sequence ID" value="MCG2579072.1"/>
    <property type="molecule type" value="Genomic_DNA"/>
</dbReference>
<dbReference type="Proteomes" id="UP001165384">
    <property type="component" value="Unassembled WGS sequence"/>
</dbReference>
<dbReference type="RefSeq" id="WP_275712521.1">
    <property type="nucleotide sequence ID" value="NZ_JAKLTN010000008.1"/>
</dbReference>
<sequence>MVKQLVDGSDFRSAREALYEAIEGEGLVVGNALPFSQMLERTGQASPYQEAEIVQFCSAGLARQMVGEDAGQIVFCPLAIAFYVTKANPSVVVMAYRAPGDESSAKVQAGALLGRLVERAARLAKLRW</sequence>
<name>A0ABS9K7D3_9RHOO</name>
<organism evidence="1 2">
    <name type="scientific">Dechloromonas hankyongensis</name>
    <dbReference type="NCBI Taxonomy" id="2908002"/>
    <lineage>
        <taxon>Bacteria</taxon>
        <taxon>Pseudomonadati</taxon>
        <taxon>Pseudomonadota</taxon>
        <taxon>Betaproteobacteria</taxon>
        <taxon>Rhodocyclales</taxon>
        <taxon>Azonexaceae</taxon>
        <taxon>Dechloromonas</taxon>
    </lineage>
</organism>
<proteinExistence type="predicted"/>
<reference evidence="1" key="1">
    <citation type="submission" date="2022-01" db="EMBL/GenBank/DDBJ databases">
        <authorList>
            <person name="Jo J.-H."/>
            <person name="Im W.-T."/>
        </authorList>
    </citation>
    <scope>NUCLEOTIDE SEQUENCE</scope>
    <source>
        <strain evidence="1">XY25</strain>
    </source>
</reference>